<evidence type="ECO:0000313" key="1">
    <source>
        <dbReference type="EMBL" id="MFC5220087.1"/>
    </source>
</evidence>
<dbReference type="Proteomes" id="UP001596263">
    <property type="component" value="Unassembled WGS sequence"/>
</dbReference>
<name>A0ABW0CY89_STRCD</name>
<gene>
    <name evidence="1" type="ORF">ACFPQ9_40385</name>
</gene>
<organism evidence="1 2">
    <name type="scientific">Streptomyces coerulescens</name>
    <dbReference type="NCBI Taxonomy" id="29304"/>
    <lineage>
        <taxon>Bacteria</taxon>
        <taxon>Bacillati</taxon>
        <taxon>Actinomycetota</taxon>
        <taxon>Actinomycetes</taxon>
        <taxon>Kitasatosporales</taxon>
        <taxon>Streptomycetaceae</taxon>
        <taxon>Streptomyces</taxon>
    </lineage>
</organism>
<dbReference type="EMBL" id="JBHSKM010000045">
    <property type="protein sequence ID" value="MFC5220087.1"/>
    <property type="molecule type" value="Genomic_DNA"/>
</dbReference>
<comment type="caution">
    <text evidence="1">The sequence shown here is derived from an EMBL/GenBank/DDBJ whole genome shotgun (WGS) entry which is preliminary data.</text>
</comment>
<accession>A0ABW0CY89</accession>
<reference evidence="2" key="1">
    <citation type="journal article" date="2019" name="Int. J. Syst. Evol. Microbiol.">
        <title>The Global Catalogue of Microorganisms (GCM) 10K type strain sequencing project: providing services to taxonomists for standard genome sequencing and annotation.</title>
        <authorList>
            <consortium name="The Broad Institute Genomics Platform"/>
            <consortium name="The Broad Institute Genome Sequencing Center for Infectious Disease"/>
            <person name="Wu L."/>
            <person name="Ma J."/>
        </authorList>
    </citation>
    <scope>NUCLEOTIDE SEQUENCE [LARGE SCALE GENOMIC DNA]</scope>
    <source>
        <strain evidence="2">KCTC 42586</strain>
    </source>
</reference>
<keyword evidence="2" id="KW-1185">Reference proteome</keyword>
<dbReference type="RefSeq" id="WP_380864564.1">
    <property type="nucleotide sequence ID" value="NZ_JBHSKM010000045.1"/>
</dbReference>
<protein>
    <submittedName>
        <fullName evidence="1">Uncharacterized protein</fullName>
    </submittedName>
</protein>
<evidence type="ECO:0000313" key="2">
    <source>
        <dbReference type="Proteomes" id="UP001596263"/>
    </source>
</evidence>
<proteinExistence type="predicted"/>
<sequence>MDLSTPAGLEALARDVAALLGARRTEQGGAPDRVRIIYADGRTLELAPNRPRTRITISAVLPDKATAQDLTVEPITVTARPRPRASETQEQAAARHLTAHIRRRLTPQLTAVHSMVSPTVERARTALSALPGRPGGEQWVIADVPVVRPDGLDQPCPIVWWHTPAGASRAVAPFLADMLRRAGLVTTEPHGEAHVFFAEPPAEHPAERFHIVPASEGDGCALVDQFTGACVRTYTDAEWAEGIAESANRADETARHSGACSLDLPGLSEKLIDNAQFRTLALELATAGHMPYGLTDVDYTQTPGFLVLGVSGKSDMARVARLLDPWGAVRPGERREAPAQEAERFGADLEAYARAMTAPGRTVAVAADGVRVTFEPAPPDL</sequence>